<evidence type="ECO:0000256" key="7">
    <source>
        <dbReference type="SAM" id="Phobius"/>
    </source>
</evidence>
<evidence type="ECO:0000313" key="9">
    <source>
        <dbReference type="EMBL" id="KAJ7008181.1"/>
    </source>
</evidence>
<dbReference type="Gene3D" id="1.20.5.170">
    <property type="match status" value="1"/>
</dbReference>
<organism evidence="9 10">
    <name type="scientific">Populus alba x Populus x berolinensis</name>
    <dbReference type="NCBI Taxonomy" id="444605"/>
    <lineage>
        <taxon>Eukaryota</taxon>
        <taxon>Viridiplantae</taxon>
        <taxon>Streptophyta</taxon>
        <taxon>Embryophyta</taxon>
        <taxon>Tracheophyta</taxon>
        <taxon>Spermatophyta</taxon>
        <taxon>Magnoliopsida</taxon>
        <taxon>eudicotyledons</taxon>
        <taxon>Gunneridae</taxon>
        <taxon>Pentapetalae</taxon>
        <taxon>rosids</taxon>
        <taxon>fabids</taxon>
        <taxon>Malpighiales</taxon>
        <taxon>Salicaceae</taxon>
        <taxon>Saliceae</taxon>
        <taxon>Populus</taxon>
    </lineage>
</organism>
<name>A0AAD6WDS9_9ROSI</name>
<dbReference type="PANTHER" id="PTHR45764">
    <property type="entry name" value="BZIP TRANSCRIPTION FACTOR 44"/>
    <property type="match status" value="1"/>
</dbReference>
<keyword evidence="7" id="KW-0812">Transmembrane</keyword>
<proteinExistence type="predicted"/>
<dbReference type="GO" id="GO:0046982">
    <property type="term" value="F:protein heterodimerization activity"/>
    <property type="evidence" value="ECO:0007669"/>
    <property type="project" value="UniProtKB-ARBA"/>
</dbReference>
<keyword evidence="10" id="KW-1185">Reference proteome</keyword>
<evidence type="ECO:0000256" key="4">
    <source>
        <dbReference type="ARBA" id="ARBA00023163"/>
    </source>
</evidence>
<dbReference type="InterPro" id="IPR045314">
    <property type="entry name" value="bZIP_plant_GBF1"/>
</dbReference>
<comment type="subcellular location">
    <subcellularLocation>
        <location evidence="1">Nucleus</location>
    </subcellularLocation>
</comment>
<accession>A0AAD6WDS9</accession>
<comment type="caution">
    <text evidence="9">The sequence shown here is derived from an EMBL/GenBank/DDBJ whole genome shotgun (WGS) entry which is preliminary data.</text>
</comment>
<dbReference type="AlphaFoldDB" id="A0AAD6WDS9"/>
<evidence type="ECO:0000256" key="5">
    <source>
        <dbReference type="ARBA" id="ARBA00023242"/>
    </source>
</evidence>
<dbReference type="FunFam" id="1.20.5.170:FF:000020">
    <property type="entry name" value="BZIP transcription factor"/>
    <property type="match status" value="1"/>
</dbReference>
<feature type="compositionally biased region" description="Basic and acidic residues" evidence="6">
    <location>
        <begin position="13"/>
        <end position="23"/>
    </location>
</feature>
<dbReference type="PROSITE" id="PS50217">
    <property type="entry name" value="BZIP"/>
    <property type="match status" value="1"/>
</dbReference>
<keyword evidence="5" id="KW-0539">Nucleus</keyword>
<evidence type="ECO:0000313" key="10">
    <source>
        <dbReference type="Proteomes" id="UP001164929"/>
    </source>
</evidence>
<dbReference type="GO" id="GO:0003700">
    <property type="term" value="F:DNA-binding transcription factor activity"/>
    <property type="evidence" value="ECO:0007669"/>
    <property type="project" value="InterPro"/>
</dbReference>
<evidence type="ECO:0000259" key="8">
    <source>
        <dbReference type="PROSITE" id="PS50217"/>
    </source>
</evidence>
<feature type="transmembrane region" description="Helical" evidence="7">
    <location>
        <begin position="135"/>
        <end position="162"/>
    </location>
</feature>
<keyword evidence="3" id="KW-0238">DNA-binding</keyword>
<evidence type="ECO:0000256" key="3">
    <source>
        <dbReference type="ARBA" id="ARBA00023125"/>
    </source>
</evidence>
<dbReference type="Proteomes" id="UP001164929">
    <property type="component" value="Chromosome 2"/>
</dbReference>
<dbReference type="PROSITE" id="PS00036">
    <property type="entry name" value="BZIP_BASIC"/>
    <property type="match status" value="1"/>
</dbReference>
<dbReference type="InterPro" id="IPR004827">
    <property type="entry name" value="bZIP"/>
</dbReference>
<feature type="compositionally biased region" description="Polar residues" evidence="6">
    <location>
        <begin position="1"/>
        <end position="12"/>
    </location>
</feature>
<dbReference type="SUPFAM" id="SSF57959">
    <property type="entry name" value="Leucine zipper domain"/>
    <property type="match status" value="1"/>
</dbReference>
<keyword evidence="2" id="KW-0805">Transcription regulation</keyword>
<dbReference type="Pfam" id="PF00170">
    <property type="entry name" value="bZIP_1"/>
    <property type="match status" value="1"/>
</dbReference>
<dbReference type="CDD" id="cd14702">
    <property type="entry name" value="bZIP_plant_GBF1"/>
    <property type="match status" value="1"/>
</dbReference>
<dbReference type="EMBL" id="JAQIZT010000002">
    <property type="protein sequence ID" value="KAJ7008181.1"/>
    <property type="molecule type" value="Genomic_DNA"/>
</dbReference>
<gene>
    <name evidence="9" type="ORF">NC653_007016</name>
</gene>
<evidence type="ECO:0000256" key="2">
    <source>
        <dbReference type="ARBA" id="ARBA00023015"/>
    </source>
</evidence>
<dbReference type="GO" id="GO:0045893">
    <property type="term" value="P:positive regulation of DNA-templated transcription"/>
    <property type="evidence" value="ECO:0007669"/>
    <property type="project" value="TreeGrafter"/>
</dbReference>
<dbReference type="PANTHER" id="PTHR45764:SF34">
    <property type="entry name" value="BZIP TRANSCRIPTION FACTOR 53"/>
    <property type="match status" value="1"/>
</dbReference>
<dbReference type="GO" id="GO:0005634">
    <property type="term" value="C:nucleus"/>
    <property type="evidence" value="ECO:0007669"/>
    <property type="project" value="UniProtKB-SubCell"/>
</dbReference>
<keyword evidence="4" id="KW-0804">Transcription</keyword>
<evidence type="ECO:0000256" key="1">
    <source>
        <dbReference type="ARBA" id="ARBA00004123"/>
    </source>
</evidence>
<dbReference type="InterPro" id="IPR046347">
    <property type="entry name" value="bZIP_sf"/>
</dbReference>
<evidence type="ECO:0000256" key="6">
    <source>
        <dbReference type="SAM" id="MobiDB-lite"/>
    </source>
</evidence>
<dbReference type="GO" id="GO:0000976">
    <property type="term" value="F:transcription cis-regulatory region binding"/>
    <property type="evidence" value="ECO:0007669"/>
    <property type="project" value="TreeGrafter"/>
</dbReference>
<sequence length="172" mass="19599">MSARQVASSGSDSDPRYANVDERKRKRMISNRESARRSRMRKQKQMEDLVNEVSKLQNENNQLMQGINVGQQRRMEMESANNVLRAQAVELTERLRSLNSVLQIVEDVSGLSMEIPEFSALLEDVVCLQSGVHLLLAWVFILAWFNVLGGCWYGVCLIGVWFCRSCNVMCPV</sequence>
<keyword evidence="7" id="KW-0472">Membrane</keyword>
<keyword evidence="7" id="KW-1133">Transmembrane helix</keyword>
<reference evidence="9" key="1">
    <citation type="journal article" date="2023" name="Mol. Ecol. Resour.">
        <title>Chromosome-level genome assembly of a triploid poplar Populus alba 'Berolinensis'.</title>
        <authorList>
            <person name="Chen S."/>
            <person name="Yu Y."/>
            <person name="Wang X."/>
            <person name="Wang S."/>
            <person name="Zhang T."/>
            <person name="Zhou Y."/>
            <person name="He R."/>
            <person name="Meng N."/>
            <person name="Wang Y."/>
            <person name="Liu W."/>
            <person name="Liu Z."/>
            <person name="Liu J."/>
            <person name="Guo Q."/>
            <person name="Huang H."/>
            <person name="Sederoff R.R."/>
            <person name="Wang G."/>
            <person name="Qu G."/>
            <person name="Chen S."/>
        </authorList>
    </citation>
    <scope>NUCLEOTIDE SEQUENCE</scope>
    <source>
        <strain evidence="9">SC-2020</strain>
    </source>
</reference>
<protein>
    <recommendedName>
        <fullName evidence="8">BZIP domain-containing protein</fullName>
    </recommendedName>
</protein>
<dbReference type="SMART" id="SM00338">
    <property type="entry name" value="BRLZ"/>
    <property type="match status" value="1"/>
</dbReference>
<feature type="domain" description="BZIP" evidence="8">
    <location>
        <begin position="21"/>
        <end position="84"/>
    </location>
</feature>
<feature type="region of interest" description="Disordered" evidence="6">
    <location>
        <begin position="1"/>
        <end position="43"/>
    </location>
</feature>